<evidence type="ECO:0000256" key="1">
    <source>
        <dbReference type="SAM" id="Phobius"/>
    </source>
</evidence>
<gene>
    <name evidence="2" type="ORF">BDP27DRAFT_1365829</name>
</gene>
<proteinExistence type="predicted"/>
<dbReference type="EMBL" id="JADNRY010000091">
    <property type="protein sequence ID" value="KAF9066216.1"/>
    <property type="molecule type" value="Genomic_DNA"/>
</dbReference>
<reference evidence="2" key="1">
    <citation type="submission" date="2020-11" db="EMBL/GenBank/DDBJ databases">
        <authorList>
            <consortium name="DOE Joint Genome Institute"/>
            <person name="Ahrendt S."/>
            <person name="Riley R."/>
            <person name="Andreopoulos W."/>
            <person name="Labutti K."/>
            <person name="Pangilinan J."/>
            <person name="Ruiz-Duenas F.J."/>
            <person name="Barrasa J.M."/>
            <person name="Sanchez-Garcia M."/>
            <person name="Camarero S."/>
            <person name="Miyauchi S."/>
            <person name="Serrano A."/>
            <person name="Linde D."/>
            <person name="Babiker R."/>
            <person name="Drula E."/>
            <person name="Ayuso-Fernandez I."/>
            <person name="Pacheco R."/>
            <person name="Padilla G."/>
            <person name="Ferreira P."/>
            <person name="Barriuso J."/>
            <person name="Kellner H."/>
            <person name="Castanera R."/>
            <person name="Alfaro M."/>
            <person name="Ramirez L."/>
            <person name="Pisabarro A.G."/>
            <person name="Kuo A."/>
            <person name="Tritt A."/>
            <person name="Lipzen A."/>
            <person name="He G."/>
            <person name="Yan M."/>
            <person name="Ng V."/>
            <person name="Cullen D."/>
            <person name="Martin F."/>
            <person name="Rosso M.-N."/>
            <person name="Henrissat B."/>
            <person name="Hibbett D."/>
            <person name="Martinez A.T."/>
            <person name="Grigoriev I.V."/>
        </authorList>
    </citation>
    <scope>NUCLEOTIDE SEQUENCE</scope>
    <source>
        <strain evidence="2">AH 40177</strain>
    </source>
</reference>
<keyword evidence="1" id="KW-0472">Membrane</keyword>
<feature type="transmembrane region" description="Helical" evidence="1">
    <location>
        <begin position="132"/>
        <end position="156"/>
    </location>
</feature>
<feature type="transmembrane region" description="Helical" evidence="1">
    <location>
        <begin position="74"/>
        <end position="96"/>
    </location>
</feature>
<keyword evidence="1" id="KW-0812">Transmembrane</keyword>
<keyword evidence="3" id="KW-1185">Reference proteome</keyword>
<evidence type="ECO:0000313" key="2">
    <source>
        <dbReference type="EMBL" id="KAF9066216.1"/>
    </source>
</evidence>
<comment type="caution">
    <text evidence="2">The sequence shown here is derived from an EMBL/GenBank/DDBJ whole genome shotgun (WGS) entry which is preliminary data.</text>
</comment>
<keyword evidence="1" id="KW-1133">Transmembrane helix</keyword>
<accession>A0A9P5PIS7</accession>
<sequence length="358" mass="39585">MPNSSSLDQALAKEDKLNNYVVLSSSGQIGLYSNSRNCRDLSFVGRVTGSTSDAAMKLLSVLRVYALFGQKRPLLILLCPFIIADVVGGFLIWFSAPTINTQGTYLEPFAPCLSSGGGFETEISPGQPSPSYYIVAVISPFLQLTFDTTIFILILVKTAGHLMQSRKAGIHSIAEVVLCDGRLLTWNIVNRHSVLLASIFPGTMSNTWLEFEDIIDPFLSVLANILIIHFVLNLRAFSNRTIQHSSEGPSNAIAPPLSTLDFAENRFLGNIGAPLDYNQWDNVDEIETEVKRGVYMSVADIELEIPDNTVDPLNTLVPVIYDDEKGPIRFVPMQKEAGPNYYPNHFFFNEQFSVVVKP</sequence>
<evidence type="ECO:0000313" key="3">
    <source>
        <dbReference type="Proteomes" id="UP000772434"/>
    </source>
</evidence>
<dbReference type="AlphaFoldDB" id="A0A9P5PIS7"/>
<name>A0A9P5PIS7_9AGAR</name>
<organism evidence="2 3">
    <name type="scientific">Rhodocollybia butyracea</name>
    <dbReference type="NCBI Taxonomy" id="206335"/>
    <lineage>
        <taxon>Eukaryota</taxon>
        <taxon>Fungi</taxon>
        <taxon>Dikarya</taxon>
        <taxon>Basidiomycota</taxon>
        <taxon>Agaricomycotina</taxon>
        <taxon>Agaricomycetes</taxon>
        <taxon>Agaricomycetidae</taxon>
        <taxon>Agaricales</taxon>
        <taxon>Marasmiineae</taxon>
        <taxon>Omphalotaceae</taxon>
        <taxon>Rhodocollybia</taxon>
    </lineage>
</organism>
<dbReference type="Proteomes" id="UP000772434">
    <property type="component" value="Unassembled WGS sequence"/>
</dbReference>
<protein>
    <submittedName>
        <fullName evidence="2">Uncharacterized protein</fullName>
    </submittedName>
</protein>
<dbReference type="OrthoDB" id="3060195at2759"/>